<keyword evidence="7 9" id="KW-0687">Ribonucleoprotein</keyword>
<dbReference type="InterPro" id="IPR023673">
    <property type="entry name" value="Ribosomal_uL1_CS"/>
</dbReference>
<dbReference type="PANTHER" id="PTHR36427">
    <property type="entry name" value="54S RIBOSOMAL PROTEIN L1, MITOCHONDRIAL"/>
    <property type="match status" value="1"/>
</dbReference>
<dbReference type="FunFam" id="3.40.50.790:FF:000001">
    <property type="entry name" value="50S ribosomal protein L1"/>
    <property type="match status" value="1"/>
</dbReference>
<evidence type="ECO:0000256" key="5">
    <source>
        <dbReference type="ARBA" id="ARBA00022884"/>
    </source>
</evidence>
<evidence type="ECO:0000256" key="9">
    <source>
        <dbReference type="HAMAP-Rule" id="MF_01318"/>
    </source>
</evidence>
<gene>
    <name evidence="9" type="primary">rplA</name>
    <name evidence="11" type="ORF">COT42_04690</name>
</gene>
<evidence type="ECO:0000256" key="7">
    <source>
        <dbReference type="ARBA" id="ARBA00023274"/>
    </source>
</evidence>
<organism evidence="11 12">
    <name type="scientific">Candidatus Saganbacteria bacterium CG08_land_8_20_14_0_20_45_16</name>
    <dbReference type="NCBI Taxonomy" id="2014293"/>
    <lineage>
        <taxon>Bacteria</taxon>
        <taxon>Bacillati</taxon>
        <taxon>Saganbacteria</taxon>
    </lineage>
</organism>
<evidence type="ECO:0000256" key="10">
    <source>
        <dbReference type="RuleBase" id="RU000659"/>
    </source>
</evidence>
<dbReference type="PANTHER" id="PTHR36427:SF3">
    <property type="entry name" value="LARGE RIBOSOMAL SUBUNIT PROTEIN UL1M"/>
    <property type="match status" value="1"/>
</dbReference>
<dbReference type="PROSITE" id="PS01199">
    <property type="entry name" value="RIBOSOMAL_L1"/>
    <property type="match status" value="1"/>
</dbReference>
<dbReference type="CDD" id="cd00403">
    <property type="entry name" value="Ribosomal_L1"/>
    <property type="match status" value="1"/>
</dbReference>
<dbReference type="InterPro" id="IPR002143">
    <property type="entry name" value="Ribosomal_uL1"/>
</dbReference>
<evidence type="ECO:0000256" key="4">
    <source>
        <dbReference type="ARBA" id="ARBA00022845"/>
    </source>
</evidence>
<dbReference type="InterPro" id="IPR023674">
    <property type="entry name" value="Ribosomal_uL1-like"/>
</dbReference>
<dbReference type="NCBIfam" id="TIGR01169">
    <property type="entry name" value="rplA_bact"/>
    <property type="match status" value="1"/>
</dbReference>
<dbReference type="GO" id="GO:0003735">
    <property type="term" value="F:structural constituent of ribosome"/>
    <property type="evidence" value="ECO:0007669"/>
    <property type="project" value="InterPro"/>
</dbReference>
<evidence type="ECO:0000256" key="3">
    <source>
        <dbReference type="ARBA" id="ARBA00022730"/>
    </source>
</evidence>
<dbReference type="HAMAP" id="MF_01318_B">
    <property type="entry name" value="Ribosomal_uL1_B"/>
    <property type="match status" value="1"/>
</dbReference>
<sequence length="235" mass="25159">MMERSKKYLDKKKLVEQGKYYSIGAALELVKKTARAKFDESVDLAMKLGADPKKHSVRGTVLLPAGSGKSKKVAVVAKADKLKEAEAAGADIFGDDDLLEKIKNGFLGFDVLIVTPDMMGAVGKLGKVLGPKGLMPNPKSGTVTNDISKVVGEFKRGKTEFKMDKTSVLHMVLGRVSFASADLEKNFLAALSAIMPTKPSGLKVNFVDSITLSTSMGPAIKLDVKQVTDVIEKGK</sequence>
<dbReference type="AlphaFoldDB" id="A0A2H0XXV0"/>
<evidence type="ECO:0000256" key="6">
    <source>
        <dbReference type="ARBA" id="ARBA00022980"/>
    </source>
</evidence>
<evidence type="ECO:0000256" key="2">
    <source>
        <dbReference type="ARBA" id="ARBA00022491"/>
    </source>
</evidence>
<keyword evidence="6 9" id="KW-0689">Ribosomal protein</keyword>
<accession>A0A2H0XXV0</accession>
<evidence type="ECO:0000313" key="12">
    <source>
        <dbReference type="Proteomes" id="UP000231343"/>
    </source>
</evidence>
<comment type="caution">
    <text evidence="11">The sequence shown here is derived from an EMBL/GenBank/DDBJ whole genome shotgun (WGS) entry which is preliminary data.</text>
</comment>
<comment type="function">
    <text evidence="9">Protein L1 is also a translational repressor protein, it controls the translation of the L11 operon by binding to its mRNA.</text>
</comment>
<dbReference type="GO" id="GO:0019843">
    <property type="term" value="F:rRNA binding"/>
    <property type="evidence" value="ECO:0007669"/>
    <property type="project" value="UniProtKB-UniRule"/>
</dbReference>
<keyword evidence="5 9" id="KW-0694">RNA-binding</keyword>
<reference evidence="11 12" key="1">
    <citation type="submission" date="2017-09" db="EMBL/GenBank/DDBJ databases">
        <title>Depth-based differentiation of microbial function through sediment-hosted aquifers and enrichment of novel symbionts in the deep terrestrial subsurface.</title>
        <authorList>
            <person name="Probst A.J."/>
            <person name="Ladd B."/>
            <person name="Jarett J.K."/>
            <person name="Geller-Mcgrath D.E."/>
            <person name="Sieber C.M."/>
            <person name="Emerson J.B."/>
            <person name="Anantharaman K."/>
            <person name="Thomas B.C."/>
            <person name="Malmstrom R."/>
            <person name="Stieglmeier M."/>
            <person name="Klingl A."/>
            <person name="Woyke T."/>
            <person name="Ryan C.M."/>
            <person name="Banfield J.F."/>
        </authorList>
    </citation>
    <scope>NUCLEOTIDE SEQUENCE [LARGE SCALE GENOMIC DNA]</scope>
    <source>
        <strain evidence="11">CG08_land_8_20_14_0_20_45_16</strain>
    </source>
</reference>
<dbReference type="Pfam" id="PF00687">
    <property type="entry name" value="Ribosomal_L1"/>
    <property type="match status" value="1"/>
</dbReference>
<protein>
    <recommendedName>
        <fullName evidence="8 9">Large ribosomal subunit protein uL1</fullName>
    </recommendedName>
</protein>
<dbReference type="Gene3D" id="3.30.190.20">
    <property type="match status" value="1"/>
</dbReference>
<evidence type="ECO:0000313" key="11">
    <source>
        <dbReference type="EMBL" id="PIS29595.1"/>
    </source>
</evidence>
<name>A0A2H0XXV0_UNCSA</name>
<keyword evidence="9" id="KW-0820">tRNA-binding</keyword>
<evidence type="ECO:0000256" key="1">
    <source>
        <dbReference type="ARBA" id="ARBA00010531"/>
    </source>
</evidence>
<dbReference type="Gene3D" id="3.40.50.790">
    <property type="match status" value="1"/>
</dbReference>
<comment type="subunit">
    <text evidence="9">Part of the 50S ribosomal subunit.</text>
</comment>
<dbReference type="Proteomes" id="UP000231343">
    <property type="component" value="Unassembled WGS sequence"/>
</dbReference>
<dbReference type="GO" id="GO:0006412">
    <property type="term" value="P:translation"/>
    <property type="evidence" value="ECO:0007669"/>
    <property type="project" value="UniProtKB-UniRule"/>
</dbReference>
<keyword evidence="2 9" id="KW-0678">Repressor</keyword>
<dbReference type="GO" id="GO:0015934">
    <property type="term" value="C:large ribosomal subunit"/>
    <property type="evidence" value="ECO:0007669"/>
    <property type="project" value="InterPro"/>
</dbReference>
<dbReference type="InterPro" id="IPR005878">
    <property type="entry name" value="Ribosom_uL1_bac-type"/>
</dbReference>
<dbReference type="EMBL" id="PEYM01000077">
    <property type="protein sequence ID" value="PIS29595.1"/>
    <property type="molecule type" value="Genomic_DNA"/>
</dbReference>
<keyword evidence="3 9" id="KW-0699">rRNA-binding</keyword>
<comment type="function">
    <text evidence="9">Binds directly to 23S rRNA. The L1 stalk is quite mobile in the ribosome, and is involved in E site tRNA release.</text>
</comment>
<proteinExistence type="inferred from homology"/>
<dbReference type="PIRSF" id="PIRSF002155">
    <property type="entry name" value="Ribosomal_L1"/>
    <property type="match status" value="1"/>
</dbReference>
<dbReference type="SUPFAM" id="SSF56808">
    <property type="entry name" value="Ribosomal protein L1"/>
    <property type="match status" value="1"/>
</dbReference>
<dbReference type="GO" id="GO:0000049">
    <property type="term" value="F:tRNA binding"/>
    <property type="evidence" value="ECO:0007669"/>
    <property type="project" value="UniProtKB-KW"/>
</dbReference>
<dbReference type="GO" id="GO:0006417">
    <property type="term" value="P:regulation of translation"/>
    <property type="evidence" value="ECO:0007669"/>
    <property type="project" value="UniProtKB-KW"/>
</dbReference>
<dbReference type="InterPro" id="IPR028364">
    <property type="entry name" value="Ribosomal_uL1/biogenesis"/>
</dbReference>
<evidence type="ECO:0000256" key="8">
    <source>
        <dbReference type="ARBA" id="ARBA00035241"/>
    </source>
</evidence>
<keyword evidence="4 9" id="KW-0810">Translation regulation</keyword>
<comment type="similarity">
    <text evidence="1 9 10">Belongs to the universal ribosomal protein uL1 family.</text>
</comment>
<dbReference type="InterPro" id="IPR016095">
    <property type="entry name" value="Ribosomal_uL1_3-a/b-sand"/>
</dbReference>